<feature type="transmembrane region" description="Helical" evidence="1">
    <location>
        <begin position="205"/>
        <end position="224"/>
    </location>
</feature>
<dbReference type="EMBL" id="ATAY01000098">
    <property type="protein sequence ID" value="EPR07728.1"/>
    <property type="molecule type" value="Genomic_DNA"/>
</dbReference>
<comment type="caution">
    <text evidence="2">The sequence shown here is derived from an EMBL/GenBank/DDBJ whole genome shotgun (WGS) entry which is preliminary data.</text>
</comment>
<dbReference type="Pfam" id="PF06182">
    <property type="entry name" value="ABC2_membrane_6"/>
    <property type="match status" value="1"/>
</dbReference>
<dbReference type="InterPro" id="IPR010390">
    <property type="entry name" value="ABC-2_transporter-like"/>
</dbReference>
<evidence type="ECO:0000313" key="2">
    <source>
        <dbReference type="EMBL" id="EPR07728.1"/>
    </source>
</evidence>
<dbReference type="Proteomes" id="UP000016860">
    <property type="component" value="Unassembled WGS sequence"/>
</dbReference>
<keyword evidence="1" id="KW-0812">Transmembrane</keyword>
<keyword evidence="1" id="KW-1133">Transmembrane helix</keyword>
<dbReference type="AlphaFoldDB" id="U4QWS0"/>
<sequence>MLRYFNIIVKFLKYAFIQALEYKANFILGGLFEFLWVILNVIFFKALYQNTTSIAGWSVDEVLLLVFICGLVDSVHSFFFASGFIDIPNLIRQGNLDLLLLKPINKRFFLSFRLINVGQILNVIFNVVMIIIYTNKITTNLSLPNVLLFILLIISALIIVNAFYFSLSMLAFWVIKVNAIIGYSQELFTVGNKPINVYPKMIQKIFTYLIPLGVAFSYPILYLSHKLSTSSLIAGFAIAVIFFALSHVLYRRGIKKYTSATS</sequence>
<dbReference type="PANTHER" id="PTHR36833">
    <property type="entry name" value="SLR0610 PROTEIN-RELATED"/>
    <property type="match status" value="1"/>
</dbReference>
<feature type="transmembrane region" description="Helical" evidence="1">
    <location>
        <begin position="20"/>
        <end position="43"/>
    </location>
</feature>
<evidence type="ECO:0008006" key="4">
    <source>
        <dbReference type="Google" id="ProtNLM"/>
    </source>
</evidence>
<feature type="transmembrane region" description="Helical" evidence="1">
    <location>
        <begin position="108"/>
        <end position="134"/>
    </location>
</feature>
<proteinExistence type="predicted"/>
<protein>
    <recommendedName>
        <fullName evidence="4">ABC transporter permease</fullName>
    </recommendedName>
</protein>
<dbReference type="RefSeq" id="WP_020817269.1">
    <property type="nucleotide sequence ID" value="NZ_ATAY01000098.1"/>
</dbReference>
<dbReference type="STRING" id="1330534.L323_19585"/>
<evidence type="ECO:0000256" key="1">
    <source>
        <dbReference type="SAM" id="Phobius"/>
    </source>
</evidence>
<accession>U4QWS0</accession>
<feature type="transmembrane region" description="Helical" evidence="1">
    <location>
        <begin position="230"/>
        <end position="250"/>
    </location>
</feature>
<dbReference type="OrthoDB" id="3818833at2"/>
<reference evidence="2 3" key="1">
    <citation type="journal article" date="2013" name="Genome Announc.">
        <title>Draft Genome Sequence of the Cellulolytic Bacterium Clostridium papyrosolvens C7 (ATCC 700395).</title>
        <authorList>
            <person name="Zepeda V."/>
            <person name="Dassa B."/>
            <person name="Borovok I."/>
            <person name="Lamed R."/>
            <person name="Bayer E.A."/>
            <person name="Cate J.H."/>
        </authorList>
    </citation>
    <scope>NUCLEOTIDE SEQUENCE [LARGE SCALE GENOMIC DNA]</scope>
    <source>
        <strain evidence="2 3">C7</strain>
    </source>
</reference>
<gene>
    <name evidence="2" type="ORF">L323_19585</name>
</gene>
<evidence type="ECO:0000313" key="3">
    <source>
        <dbReference type="Proteomes" id="UP000016860"/>
    </source>
</evidence>
<dbReference type="PATRIC" id="fig|1330534.3.peg.3886"/>
<organism evidence="2 3">
    <name type="scientific">Ruminiclostridium papyrosolvens C7</name>
    <dbReference type="NCBI Taxonomy" id="1330534"/>
    <lineage>
        <taxon>Bacteria</taxon>
        <taxon>Bacillati</taxon>
        <taxon>Bacillota</taxon>
        <taxon>Clostridia</taxon>
        <taxon>Eubacteriales</taxon>
        <taxon>Oscillospiraceae</taxon>
        <taxon>Ruminiclostridium</taxon>
    </lineage>
</organism>
<feature type="transmembrane region" description="Helical" evidence="1">
    <location>
        <begin position="146"/>
        <end position="175"/>
    </location>
</feature>
<feature type="transmembrane region" description="Helical" evidence="1">
    <location>
        <begin position="63"/>
        <end position="87"/>
    </location>
</feature>
<keyword evidence="1" id="KW-0472">Membrane</keyword>
<name>U4QWS0_9FIRM</name>
<dbReference type="PANTHER" id="PTHR36833:SF2">
    <property type="entry name" value="SLR0610 PROTEIN"/>
    <property type="match status" value="1"/>
</dbReference>